<protein>
    <submittedName>
        <fullName evidence="1">Uncharacterized protein</fullName>
    </submittedName>
</protein>
<dbReference type="EMBL" id="BLVP01000043">
    <property type="protein sequence ID" value="GFM38568.1"/>
    <property type="molecule type" value="Genomic_DNA"/>
</dbReference>
<accession>A0A7J0BXY6</accession>
<comment type="caution">
    <text evidence="1">The sequence shown here is derived from an EMBL/GenBank/DDBJ whole genome shotgun (WGS) entry which is preliminary data.</text>
</comment>
<proteinExistence type="predicted"/>
<dbReference type="Proteomes" id="UP000503820">
    <property type="component" value="Unassembled WGS sequence"/>
</dbReference>
<dbReference type="RefSeq" id="WP_174411177.1">
    <property type="nucleotide sequence ID" value="NZ_BLVP01000043.1"/>
</dbReference>
<evidence type="ECO:0000313" key="1">
    <source>
        <dbReference type="EMBL" id="GFM38568.1"/>
    </source>
</evidence>
<organism evidence="1 2">
    <name type="scientific">Desulfovibrio psychrotolerans</name>
    <dbReference type="NCBI Taxonomy" id="415242"/>
    <lineage>
        <taxon>Bacteria</taxon>
        <taxon>Pseudomonadati</taxon>
        <taxon>Thermodesulfobacteriota</taxon>
        <taxon>Desulfovibrionia</taxon>
        <taxon>Desulfovibrionales</taxon>
        <taxon>Desulfovibrionaceae</taxon>
        <taxon>Desulfovibrio</taxon>
    </lineage>
</organism>
<reference evidence="1 2" key="1">
    <citation type="submission" date="2020-05" db="EMBL/GenBank/DDBJ databases">
        <title>Draft genome sequence of Desulfovibrio psychrotolerans JS1T.</title>
        <authorList>
            <person name="Ueno A."/>
            <person name="Tamazawa S."/>
            <person name="Tamamura S."/>
            <person name="Murakami T."/>
            <person name="Kiyama T."/>
            <person name="Inomata H."/>
            <person name="Amano Y."/>
            <person name="Miyakawa K."/>
            <person name="Tamaki H."/>
            <person name="Naganuma T."/>
            <person name="Kaneko K."/>
        </authorList>
    </citation>
    <scope>NUCLEOTIDE SEQUENCE [LARGE SCALE GENOMIC DNA]</scope>
    <source>
        <strain evidence="1 2">JS1</strain>
    </source>
</reference>
<keyword evidence="2" id="KW-1185">Reference proteome</keyword>
<gene>
    <name evidence="1" type="ORF">DSM19430T_32520</name>
</gene>
<sequence>MSKGTPSKAIRRFCLACQGASVQRVTACEDCDCVLYPYRSGEDTPEAQTPPVRVIRRFCLICCGNTYGEARAEVRGCAARESCALWSFRFGCTPQVWHRMRLRRTAPQPLLLPGFRKK</sequence>
<name>A0A7J0BXY6_9BACT</name>
<evidence type="ECO:0000313" key="2">
    <source>
        <dbReference type="Proteomes" id="UP000503820"/>
    </source>
</evidence>
<dbReference type="AlphaFoldDB" id="A0A7J0BXY6"/>